<sequence length="165" mass="18912">MNTKSRRDAIRYGRILKCVLIVVLFAFLTIVYSRENAKDVSMDKIEAQLIKKTNIEKLQKQKPRDLVQFIGLDANNYEAVLYYKSKEALSVDEVLVIKVKNKSDVKAVKDAVEQRITSQIEAFDNYGPEQVKELKNAIVTSRGEYVFYGVAKDPDKYEEVLLSVI</sequence>
<dbReference type="Proteomes" id="UP000214689">
    <property type="component" value="Chromosome"/>
</dbReference>
<name>A0A223AQ69_9FIRM</name>
<dbReference type="OrthoDB" id="1828164at2"/>
<proteinExistence type="predicted"/>
<dbReference type="RefSeq" id="WP_094233324.1">
    <property type="nucleotide sequence ID" value="NZ_CP016199.1"/>
</dbReference>
<evidence type="ECO:0000313" key="2">
    <source>
        <dbReference type="Proteomes" id="UP000214689"/>
    </source>
</evidence>
<accession>A0A223AQ69</accession>
<evidence type="ECO:0008006" key="3">
    <source>
        <dbReference type="Google" id="ProtNLM"/>
    </source>
</evidence>
<keyword evidence="2" id="KW-1185">Reference proteome</keyword>
<dbReference type="AlphaFoldDB" id="A0A223AQ69"/>
<organism evidence="1 2">
    <name type="scientific">Mogibacterium pumilum</name>
    <dbReference type="NCBI Taxonomy" id="86332"/>
    <lineage>
        <taxon>Bacteria</taxon>
        <taxon>Bacillati</taxon>
        <taxon>Bacillota</taxon>
        <taxon>Clostridia</taxon>
        <taxon>Peptostreptococcales</taxon>
        <taxon>Anaerovoracaceae</taxon>
        <taxon>Mogibacterium</taxon>
    </lineage>
</organism>
<dbReference type="Pfam" id="PF14270">
    <property type="entry name" value="DUF4358"/>
    <property type="match status" value="1"/>
</dbReference>
<evidence type="ECO:0000313" key="1">
    <source>
        <dbReference type="EMBL" id="ASS37108.1"/>
    </source>
</evidence>
<dbReference type="EMBL" id="CP016199">
    <property type="protein sequence ID" value="ASS37108.1"/>
    <property type="molecule type" value="Genomic_DNA"/>
</dbReference>
<protein>
    <recommendedName>
        <fullName evidence="3">DUF4358 domain-containing protein</fullName>
    </recommendedName>
</protein>
<gene>
    <name evidence="1" type="ORF">AXF17_00545</name>
</gene>
<dbReference type="InterPro" id="IPR025648">
    <property type="entry name" value="DUF4358"/>
</dbReference>
<reference evidence="2" key="1">
    <citation type="submission" date="2016-05" db="EMBL/GenBank/DDBJ databases">
        <authorList>
            <person name="Holder M.E."/>
            <person name="Ajami N.J."/>
            <person name="Petrosino J.F."/>
        </authorList>
    </citation>
    <scope>NUCLEOTIDE SEQUENCE [LARGE SCALE GENOMIC DNA]</scope>
    <source>
        <strain evidence="2">ATCC 700696</strain>
    </source>
</reference>